<dbReference type="SUPFAM" id="SSF55904">
    <property type="entry name" value="Ornithine decarboxylase C-terminal domain"/>
    <property type="match status" value="1"/>
</dbReference>
<keyword evidence="5" id="KW-0456">Lyase</keyword>
<keyword evidence="4" id="KW-0663">Pyridoxal phosphate</keyword>
<feature type="domain" description="Orn/Lys/Arg decarboxylase C-terminal" evidence="7">
    <location>
        <begin position="390"/>
        <end position="443"/>
    </location>
</feature>
<accession>A0A1H9VQY8</accession>
<evidence type="ECO:0000256" key="2">
    <source>
        <dbReference type="ARBA" id="ARBA00010671"/>
    </source>
</evidence>
<keyword evidence="3" id="KW-0210">Decarboxylase</keyword>
<evidence type="ECO:0000256" key="4">
    <source>
        <dbReference type="ARBA" id="ARBA00022898"/>
    </source>
</evidence>
<name>A0A1H9VQY8_9BACI</name>
<reference evidence="9" key="1">
    <citation type="submission" date="2016-10" db="EMBL/GenBank/DDBJ databases">
        <authorList>
            <person name="de Groot N.N."/>
        </authorList>
    </citation>
    <scope>NUCLEOTIDE SEQUENCE [LARGE SCALE GENOMIC DNA]</scope>
    <source>
        <strain evidence="9">10nlg</strain>
    </source>
</reference>
<dbReference type="InterPro" id="IPR052357">
    <property type="entry name" value="Orn_Lys_Arg_decarboxylase-I"/>
</dbReference>
<dbReference type="PANTHER" id="PTHR43277:SF3">
    <property type="entry name" value="DECARBOXYLASE, PUTATIVE-RELATED"/>
    <property type="match status" value="1"/>
</dbReference>
<dbReference type="InterPro" id="IPR015424">
    <property type="entry name" value="PyrdxlP-dep_Trfase"/>
</dbReference>
<comment type="similarity">
    <text evidence="2">Belongs to the Orn/Lys/Arg decarboxylase class-I family.</text>
</comment>
<evidence type="ECO:0000313" key="9">
    <source>
        <dbReference type="Proteomes" id="UP000199318"/>
    </source>
</evidence>
<proteinExistence type="inferred from homology"/>
<dbReference type="Gene3D" id="3.40.640.10">
    <property type="entry name" value="Type I PLP-dependent aspartate aminotransferase-like (Major domain)"/>
    <property type="match status" value="1"/>
</dbReference>
<evidence type="ECO:0000256" key="5">
    <source>
        <dbReference type="ARBA" id="ARBA00023239"/>
    </source>
</evidence>
<evidence type="ECO:0000256" key="1">
    <source>
        <dbReference type="ARBA" id="ARBA00001933"/>
    </source>
</evidence>
<evidence type="ECO:0000313" key="8">
    <source>
        <dbReference type="EMBL" id="SES23941.1"/>
    </source>
</evidence>
<evidence type="ECO:0000259" key="6">
    <source>
        <dbReference type="Pfam" id="PF01276"/>
    </source>
</evidence>
<dbReference type="InterPro" id="IPR000310">
    <property type="entry name" value="Orn/Lys/Arg_deCO2ase_major_dom"/>
</dbReference>
<dbReference type="Pfam" id="PF03711">
    <property type="entry name" value="OKR_DC_1_C"/>
    <property type="match status" value="1"/>
</dbReference>
<evidence type="ECO:0000259" key="7">
    <source>
        <dbReference type="Pfam" id="PF03711"/>
    </source>
</evidence>
<dbReference type="AlphaFoldDB" id="A0A1H9VQY8"/>
<dbReference type="SUPFAM" id="SSF53383">
    <property type="entry name" value="PLP-dependent transferases"/>
    <property type="match status" value="1"/>
</dbReference>
<dbReference type="Gene3D" id="3.90.100.10">
    <property type="entry name" value="Orn/Lys/Arg decarboxylase, C-terminal domain"/>
    <property type="match status" value="1"/>
</dbReference>
<protein>
    <submittedName>
        <fullName evidence="8">Arginine/lysine/ornithine decarboxylase</fullName>
    </submittedName>
</protein>
<gene>
    <name evidence="8" type="ORF">SAMN05444126_1235</name>
</gene>
<dbReference type="STRING" id="1464123.SAMN05444126_1235"/>
<dbReference type="InterPro" id="IPR015421">
    <property type="entry name" value="PyrdxlP-dep_Trfase_major"/>
</dbReference>
<dbReference type="PANTHER" id="PTHR43277">
    <property type="entry name" value="ARGININE DECARBOXYLASE"/>
    <property type="match status" value="1"/>
</dbReference>
<comment type="cofactor">
    <cofactor evidence="1">
        <name>pyridoxal 5'-phosphate</name>
        <dbReference type="ChEBI" id="CHEBI:597326"/>
    </cofactor>
</comment>
<comment type="caution">
    <text evidence="8">The sequence shown here is derived from an EMBL/GenBank/DDBJ whole genome shotgun (WGS) entry which is preliminary data.</text>
</comment>
<dbReference type="Proteomes" id="UP000199318">
    <property type="component" value="Unassembled WGS sequence"/>
</dbReference>
<feature type="domain" description="Orn/Lys/Arg decarboxylases family 1 pyridoxal-P attachment site" evidence="6">
    <location>
        <begin position="6"/>
        <end position="286"/>
    </location>
</feature>
<dbReference type="Pfam" id="PF01276">
    <property type="entry name" value="OKR_DC_1"/>
    <property type="match status" value="1"/>
</dbReference>
<dbReference type="GO" id="GO:0016831">
    <property type="term" value="F:carboxy-lyase activity"/>
    <property type="evidence" value="ECO:0007669"/>
    <property type="project" value="UniProtKB-KW"/>
</dbReference>
<organism evidence="8 9">
    <name type="scientific">Salisediminibacterium halotolerans</name>
    <dbReference type="NCBI Taxonomy" id="517425"/>
    <lineage>
        <taxon>Bacteria</taxon>
        <taxon>Bacillati</taxon>
        <taxon>Bacillota</taxon>
        <taxon>Bacilli</taxon>
        <taxon>Bacillales</taxon>
        <taxon>Bacillaceae</taxon>
        <taxon>Salisediminibacterium</taxon>
    </lineage>
</organism>
<dbReference type="InterPro" id="IPR008286">
    <property type="entry name" value="Prn/Lys/Arg_de-COase_C"/>
</dbReference>
<dbReference type="InterPro" id="IPR036633">
    <property type="entry name" value="Prn/Lys/Arg_de-COase_C_sf"/>
</dbReference>
<evidence type="ECO:0000256" key="3">
    <source>
        <dbReference type="ARBA" id="ARBA00022793"/>
    </source>
</evidence>
<dbReference type="EMBL" id="FOGV01000023">
    <property type="protein sequence ID" value="SES23941.1"/>
    <property type="molecule type" value="Genomic_DNA"/>
</dbReference>
<dbReference type="RefSeq" id="WP_093073992.1">
    <property type="nucleotide sequence ID" value="NZ_FOGV01000023.1"/>
</dbReference>
<dbReference type="OrthoDB" id="9815233at2"/>
<keyword evidence="9" id="KW-1185">Reference proteome</keyword>
<sequence>MIPVHTPFFDGLTLHDHNSPRSLHVPGHKNGRILPEIGRDYFGKIALIDQTELTGLDDLHEPEGIIQEAETMLAALYGAKASFFLVGGSTSGNLAMMHTVSQHGGRVLVQRNSHQSVFHALELFDIDPVYIEPESDPGTGLSLGVNPLELSSALRTENGISAVFLTNPTYEGYGQPLEEHVRIAHEAGAVVCVDEAHGAHLIPGASFGPESAVAAGADAVVQSAHKSLPALTMGAWLHVNGDSAMQEDIRRSLKMLQSSSPSYPLLASLDLARAFAASFEAGDWASLLSDCQHTHARLRDQGCPLAPDTIGVYTRDPVKLPFIAGAGDDPAFWARQLEAAGWFPEMATANHLLAVLPIQGPFTEEEQALAAVVKSGQVPKSRGPATESPAVSAPAERFSALRHKPAERTSWTKAAGKTAAETIIPYPPGIPLVIKGERITEKHLEAFRQGNEPENRCQRGLASYASGVLTIAEKGAE</sequence>